<evidence type="ECO:0000313" key="6">
    <source>
        <dbReference type="Ensembl" id="ENSORLP00000044048.1"/>
    </source>
</evidence>
<dbReference type="Ensembl" id="ENSORLT00000039053.1">
    <property type="protein sequence ID" value="ENSORLP00000044048.1"/>
    <property type="gene ID" value="ENSORLG00000017381.2"/>
</dbReference>
<dbReference type="Bgee" id="ENSORLG00000017381">
    <property type="expression patterns" value="Expressed in intestine and 14 other cell types or tissues"/>
</dbReference>
<evidence type="ECO:0000313" key="7">
    <source>
        <dbReference type="Proteomes" id="UP000001038"/>
    </source>
</evidence>
<name>A0A3B3IIT1_ORYLA</name>
<proteinExistence type="inferred from homology"/>
<dbReference type="Gene3D" id="3.40.50.300">
    <property type="entry name" value="P-loop containing nucleotide triphosphate hydrolases"/>
    <property type="match status" value="1"/>
</dbReference>
<dbReference type="GO" id="GO:0005525">
    <property type="term" value="F:GTP binding"/>
    <property type="evidence" value="ECO:0007669"/>
    <property type="project" value="UniProtKB-KW"/>
</dbReference>
<reference evidence="6" key="2">
    <citation type="submission" date="2025-08" db="UniProtKB">
        <authorList>
            <consortium name="Ensembl"/>
        </authorList>
    </citation>
    <scope>IDENTIFICATION</scope>
    <source>
        <strain evidence="6">Hd-rR</strain>
    </source>
</reference>
<dbReference type="PANTHER" id="PTHR10903">
    <property type="entry name" value="GTPASE, IMAP FAMILY MEMBER-RELATED"/>
    <property type="match status" value="1"/>
</dbReference>
<dbReference type="InterPro" id="IPR045058">
    <property type="entry name" value="GIMA/IAN/Toc"/>
</dbReference>
<dbReference type="GeneTree" id="ENSGT00940000164100"/>
<protein>
    <recommendedName>
        <fullName evidence="5">AIG1-type G domain-containing protein</fullName>
    </recommendedName>
</protein>
<evidence type="ECO:0000256" key="4">
    <source>
        <dbReference type="SAM" id="MobiDB-lite"/>
    </source>
</evidence>
<evidence type="ECO:0000259" key="5">
    <source>
        <dbReference type="Pfam" id="PF04548"/>
    </source>
</evidence>
<feature type="compositionally biased region" description="Basic and acidic residues" evidence="4">
    <location>
        <begin position="103"/>
        <end position="183"/>
    </location>
</feature>
<organism evidence="6 7">
    <name type="scientific">Oryzias latipes</name>
    <name type="common">Japanese rice fish</name>
    <name type="synonym">Japanese killifish</name>
    <dbReference type="NCBI Taxonomy" id="8090"/>
    <lineage>
        <taxon>Eukaryota</taxon>
        <taxon>Metazoa</taxon>
        <taxon>Chordata</taxon>
        <taxon>Craniata</taxon>
        <taxon>Vertebrata</taxon>
        <taxon>Euteleostomi</taxon>
        <taxon>Actinopterygii</taxon>
        <taxon>Neopterygii</taxon>
        <taxon>Teleostei</taxon>
        <taxon>Neoteleostei</taxon>
        <taxon>Acanthomorphata</taxon>
        <taxon>Ovalentaria</taxon>
        <taxon>Atherinomorphae</taxon>
        <taxon>Beloniformes</taxon>
        <taxon>Adrianichthyidae</taxon>
        <taxon>Oryziinae</taxon>
        <taxon>Oryzias</taxon>
    </lineage>
</organism>
<feature type="domain" description="AIG1-type G" evidence="5">
    <location>
        <begin position="42"/>
        <end position="93"/>
    </location>
</feature>
<feature type="region of interest" description="Disordered" evidence="4">
    <location>
        <begin position="1"/>
        <end position="22"/>
    </location>
</feature>
<sequence>STGLFNIHHGQHLSPTTSDSGDTEQLLHVRIVLIGKTGSGKNCGGRYHVFNNRDKNNQQQVRELMEKIDRMVKKNGGCCFSNKMLEEAEAAIRKEMEKILKEKEEEIRKEKEELTRKHEEEMQEMKRKMEEEMKKLQQESELKFKEMSENIQKEHEQQQKEQEEREKKNKEREEEEERQRDETLTVTPAG</sequence>
<keyword evidence="7" id="KW-1185">Reference proteome</keyword>
<keyword evidence="3" id="KW-0342">GTP-binding</keyword>
<reference evidence="6" key="3">
    <citation type="submission" date="2025-09" db="UniProtKB">
        <authorList>
            <consortium name="Ensembl"/>
        </authorList>
    </citation>
    <scope>IDENTIFICATION</scope>
    <source>
        <strain evidence="6">Hd-rR</strain>
    </source>
</reference>
<gene>
    <name evidence="6" type="primary">LOC111947938</name>
</gene>
<evidence type="ECO:0000256" key="2">
    <source>
        <dbReference type="ARBA" id="ARBA00022741"/>
    </source>
</evidence>
<accession>A0A3B3IIT1</accession>
<reference evidence="6 7" key="1">
    <citation type="journal article" date="2007" name="Nature">
        <title>The medaka draft genome and insights into vertebrate genome evolution.</title>
        <authorList>
            <person name="Kasahara M."/>
            <person name="Naruse K."/>
            <person name="Sasaki S."/>
            <person name="Nakatani Y."/>
            <person name="Qu W."/>
            <person name="Ahsan B."/>
            <person name="Yamada T."/>
            <person name="Nagayasu Y."/>
            <person name="Doi K."/>
            <person name="Kasai Y."/>
            <person name="Jindo T."/>
            <person name="Kobayashi D."/>
            <person name="Shimada A."/>
            <person name="Toyoda A."/>
            <person name="Kuroki Y."/>
            <person name="Fujiyama A."/>
            <person name="Sasaki T."/>
            <person name="Shimizu A."/>
            <person name="Asakawa S."/>
            <person name="Shimizu N."/>
            <person name="Hashimoto S."/>
            <person name="Yang J."/>
            <person name="Lee Y."/>
            <person name="Matsushima K."/>
            <person name="Sugano S."/>
            <person name="Sakaizumi M."/>
            <person name="Narita T."/>
            <person name="Ohishi K."/>
            <person name="Haga S."/>
            <person name="Ohta F."/>
            <person name="Nomoto H."/>
            <person name="Nogata K."/>
            <person name="Morishita T."/>
            <person name="Endo T."/>
            <person name="Shin-I T."/>
            <person name="Takeda H."/>
            <person name="Morishita S."/>
            <person name="Kohara Y."/>
        </authorList>
    </citation>
    <scope>NUCLEOTIDE SEQUENCE [LARGE SCALE GENOMIC DNA]</scope>
    <source>
        <strain evidence="6 7">Hd-rR</strain>
    </source>
</reference>
<dbReference type="InterPro" id="IPR027417">
    <property type="entry name" value="P-loop_NTPase"/>
</dbReference>
<evidence type="ECO:0000256" key="1">
    <source>
        <dbReference type="ARBA" id="ARBA00008535"/>
    </source>
</evidence>
<keyword evidence="2" id="KW-0547">Nucleotide-binding</keyword>
<dbReference type="InterPro" id="IPR006703">
    <property type="entry name" value="G_AIG1"/>
</dbReference>
<feature type="region of interest" description="Disordered" evidence="4">
    <location>
        <begin position="103"/>
        <end position="190"/>
    </location>
</feature>
<comment type="similarity">
    <text evidence="1">Belongs to the TRAFAC class TrmE-Era-EngA-EngB-Septin-like GTPase superfamily. AIG1/Toc34/Toc159-like paraseptin GTPase family. IAN subfamily.</text>
</comment>
<dbReference type="Proteomes" id="UP000001038">
    <property type="component" value="Chromosome 9"/>
</dbReference>
<dbReference type="AlphaFoldDB" id="A0A3B3IIT1"/>
<evidence type="ECO:0000256" key="3">
    <source>
        <dbReference type="ARBA" id="ARBA00023134"/>
    </source>
</evidence>
<dbReference type="PANTHER" id="PTHR10903:SF188">
    <property type="entry name" value="GTPASE IMAP FAMILY MEMBER 2-LIKE-RELATED"/>
    <property type="match status" value="1"/>
</dbReference>
<dbReference type="Pfam" id="PF04548">
    <property type="entry name" value="AIG1"/>
    <property type="match status" value="1"/>
</dbReference>